<gene>
    <name evidence="1" type="ORF">HanXRQr2_Chr15g0697151</name>
</gene>
<accession>A0A9K3E0K5</accession>
<protein>
    <submittedName>
        <fullName evidence="1">Uncharacterized protein</fullName>
    </submittedName>
</protein>
<dbReference type="Gramene" id="mRNA:HanXRQr2_Chr15g0697151">
    <property type="protein sequence ID" value="mRNA:HanXRQr2_Chr15g0697151"/>
    <property type="gene ID" value="HanXRQr2_Chr15g0697151"/>
</dbReference>
<organism evidence="1 2">
    <name type="scientific">Helianthus annuus</name>
    <name type="common">Common sunflower</name>
    <dbReference type="NCBI Taxonomy" id="4232"/>
    <lineage>
        <taxon>Eukaryota</taxon>
        <taxon>Viridiplantae</taxon>
        <taxon>Streptophyta</taxon>
        <taxon>Embryophyta</taxon>
        <taxon>Tracheophyta</taxon>
        <taxon>Spermatophyta</taxon>
        <taxon>Magnoliopsida</taxon>
        <taxon>eudicotyledons</taxon>
        <taxon>Gunneridae</taxon>
        <taxon>Pentapetalae</taxon>
        <taxon>asterids</taxon>
        <taxon>campanulids</taxon>
        <taxon>Asterales</taxon>
        <taxon>Asteraceae</taxon>
        <taxon>Asteroideae</taxon>
        <taxon>Heliantheae alliance</taxon>
        <taxon>Heliantheae</taxon>
        <taxon>Helianthus</taxon>
    </lineage>
</organism>
<proteinExistence type="predicted"/>
<reference evidence="1" key="1">
    <citation type="journal article" date="2017" name="Nature">
        <title>The sunflower genome provides insights into oil metabolism, flowering and Asterid evolution.</title>
        <authorList>
            <person name="Badouin H."/>
            <person name="Gouzy J."/>
            <person name="Grassa C.J."/>
            <person name="Murat F."/>
            <person name="Staton S.E."/>
            <person name="Cottret L."/>
            <person name="Lelandais-Briere C."/>
            <person name="Owens G.L."/>
            <person name="Carrere S."/>
            <person name="Mayjonade B."/>
            <person name="Legrand L."/>
            <person name="Gill N."/>
            <person name="Kane N.C."/>
            <person name="Bowers J.E."/>
            <person name="Hubner S."/>
            <person name="Bellec A."/>
            <person name="Berard A."/>
            <person name="Berges H."/>
            <person name="Blanchet N."/>
            <person name="Boniface M.C."/>
            <person name="Brunel D."/>
            <person name="Catrice O."/>
            <person name="Chaidir N."/>
            <person name="Claudel C."/>
            <person name="Donnadieu C."/>
            <person name="Faraut T."/>
            <person name="Fievet G."/>
            <person name="Helmstetter N."/>
            <person name="King M."/>
            <person name="Knapp S.J."/>
            <person name="Lai Z."/>
            <person name="Le Paslier M.C."/>
            <person name="Lippi Y."/>
            <person name="Lorenzon L."/>
            <person name="Mandel J.R."/>
            <person name="Marage G."/>
            <person name="Marchand G."/>
            <person name="Marquand E."/>
            <person name="Bret-Mestries E."/>
            <person name="Morien E."/>
            <person name="Nambeesan S."/>
            <person name="Nguyen T."/>
            <person name="Pegot-Espagnet P."/>
            <person name="Pouilly N."/>
            <person name="Raftis F."/>
            <person name="Sallet E."/>
            <person name="Schiex T."/>
            <person name="Thomas J."/>
            <person name="Vandecasteele C."/>
            <person name="Vares D."/>
            <person name="Vear F."/>
            <person name="Vautrin S."/>
            <person name="Crespi M."/>
            <person name="Mangin B."/>
            <person name="Burke J.M."/>
            <person name="Salse J."/>
            <person name="Munos S."/>
            <person name="Vincourt P."/>
            <person name="Rieseberg L.H."/>
            <person name="Langlade N.B."/>
        </authorList>
    </citation>
    <scope>NUCLEOTIDE SEQUENCE</scope>
    <source>
        <tissue evidence="1">Leaves</tissue>
    </source>
</reference>
<reference evidence="1" key="2">
    <citation type="submission" date="2020-06" db="EMBL/GenBank/DDBJ databases">
        <title>Helianthus annuus Genome sequencing and assembly Release 2.</title>
        <authorList>
            <person name="Gouzy J."/>
            <person name="Langlade N."/>
            <person name="Munos S."/>
        </authorList>
    </citation>
    <scope>NUCLEOTIDE SEQUENCE</scope>
    <source>
        <tissue evidence="1">Leaves</tissue>
    </source>
</reference>
<name>A0A9K3E0K5_HELAN</name>
<sequence length="135" mass="16085">MNFVVFRTGGFDKKRERKAVSEARRRPFFSTLLGFRHYVQICHFVPITRRQVIARVGFRHCVQILNYLGFRRTRFVACRLWYRSCRILYSAFPNRVWFMLKTRSLDGEWKVTLGGSIIKTKESSFIELKGLWIGV</sequence>
<dbReference type="Proteomes" id="UP000215914">
    <property type="component" value="Unassembled WGS sequence"/>
</dbReference>
<dbReference type="AlphaFoldDB" id="A0A9K3E0K5"/>
<dbReference type="EMBL" id="MNCJ02000330">
    <property type="protein sequence ID" value="KAF5764880.1"/>
    <property type="molecule type" value="Genomic_DNA"/>
</dbReference>
<evidence type="ECO:0000313" key="1">
    <source>
        <dbReference type="EMBL" id="KAF5764880.1"/>
    </source>
</evidence>
<evidence type="ECO:0000313" key="2">
    <source>
        <dbReference type="Proteomes" id="UP000215914"/>
    </source>
</evidence>
<keyword evidence="2" id="KW-1185">Reference proteome</keyword>
<comment type="caution">
    <text evidence="1">The sequence shown here is derived from an EMBL/GenBank/DDBJ whole genome shotgun (WGS) entry which is preliminary data.</text>
</comment>